<evidence type="ECO:0000256" key="7">
    <source>
        <dbReference type="HAMAP-Rule" id="MF_00631"/>
    </source>
</evidence>
<comment type="function">
    <text evidence="7">Involved in cell division.</text>
</comment>
<feature type="transmembrane region" description="Helical" evidence="7">
    <location>
        <begin position="53"/>
        <end position="72"/>
    </location>
</feature>
<keyword evidence="5 7" id="KW-0472">Membrane</keyword>
<evidence type="ECO:0000256" key="5">
    <source>
        <dbReference type="ARBA" id="ARBA00023136"/>
    </source>
</evidence>
<dbReference type="InterPro" id="IPR009619">
    <property type="entry name" value="CrgA"/>
</dbReference>
<evidence type="ECO:0000256" key="2">
    <source>
        <dbReference type="ARBA" id="ARBA00022618"/>
    </source>
</evidence>
<feature type="transmembrane region" description="Helical" evidence="7">
    <location>
        <begin position="78"/>
        <end position="100"/>
    </location>
</feature>
<keyword evidence="4 7" id="KW-1133">Transmembrane helix</keyword>
<feature type="region of interest" description="Disordered" evidence="8">
    <location>
        <begin position="1"/>
        <end position="44"/>
    </location>
</feature>
<keyword evidence="10" id="KW-1185">Reference proteome</keyword>
<dbReference type="EMBL" id="JACHMC010000001">
    <property type="protein sequence ID" value="MBB4883774.1"/>
    <property type="molecule type" value="Genomic_DNA"/>
</dbReference>
<protein>
    <recommendedName>
        <fullName evidence="7">Cell division protein CrgA</fullName>
    </recommendedName>
</protein>
<keyword evidence="1 7" id="KW-1003">Cell membrane</keyword>
<comment type="similarity">
    <text evidence="7">Belongs to the CrgA family.</text>
</comment>
<proteinExistence type="inferred from homology"/>
<gene>
    <name evidence="7" type="primary">crgA</name>
    <name evidence="9" type="ORF">BJ976_002125</name>
</gene>
<dbReference type="RefSeq" id="WP_135030818.1">
    <property type="nucleotide sequence ID" value="NZ_BMLA01000004.1"/>
</dbReference>
<dbReference type="AlphaFoldDB" id="A0A4Y8WXA1"/>
<keyword evidence="2 7" id="KW-0132">Cell division</keyword>
<keyword evidence="3 7" id="KW-0812">Transmembrane</keyword>
<evidence type="ECO:0000256" key="1">
    <source>
        <dbReference type="ARBA" id="ARBA00022475"/>
    </source>
</evidence>
<dbReference type="Pfam" id="PF06781">
    <property type="entry name" value="CrgA"/>
    <property type="match status" value="1"/>
</dbReference>
<evidence type="ECO:0000256" key="4">
    <source>
        <dbReference type="ARBA" id="ARBA00022989"/>
    </source>
</evidence>
<dbReference type="Proteomes" id="UP000560081">
    <property type="component" value="Unassembled WGS sequence"/>
</dbReference>
<dbReference type="HAMAP" id="MF_00631">
    <property type="entry name" value="CrgA"/>
    <property type="match status" value="1"/>
</dbReference>
<dbReference type="GO" id="GO:0005886">
    <property type="term" value="C:plasma membrane"/>
    <property type="evidence" value="ECO:0007669"/>
    <property type="project" value="UniProtKB-SubCell"/>
</dbReference>
<dbReference type="OrthoDB" id="5189646at2"/>
<accession>A0A4Y8WXA1</accession>
<feature type="compositionally biased region" description="Basic and acidic residues" evidence="8">
    <location>
        <begin position="17"/>
        <end position="27"/>
    </location>
</feature>
<comment type="caution">
    <text evidence="9">The sequence shown here is derived from an EMBL/GenBank/DDBJ whole genome shotgun (WGS) entry which is preliminary data.</text>
</comment>
<evidence type="ECO:0000313" key="10">
    <source>
        <dbReference type="Proteomes" id="UP000560081"/>
    </source>
</evidence>
<sequence>MAATSGKRKDSARRKRRELEQARDRARGGGASVTTGLGDVDTGPTPLPRWYKAVMFGLLILGLLWIVVYYLTQGLFPIPQLAGWNILVGFGIALVGFLMMSRWSE</sequence>
<keyword evidence="6 7" id="KW-0131">Cell cycle</keyword>
<evidence type="ECO:0000256" key="8">
    <source>
        <dbReference type="SAM" id="MobiDB-lite"/>
    </source>
</evidence>
<comment type="subcellular location">
    <subcellularLocation>
        <location evidence="7">Cell membrane</location>
        <topology evidence="7">Multi-pass membrane protein</topology>
    </subcellularLocation>
</comment>
<evidence type="ECO:0000256" key="6">
    <source>
        <dbReference type="ARBA" id="ARBA00023306"/>
    </source>
</evidence>
<dbReference type="GO" id="GO:0051301">
    <property type="term" value="P:cell division"/>
    <property type="evidence" value="ECO:0007669"/>
    <property type="project" value="UniProtKB-UniRule"/>
</dbReference>
<organism evidence="9 10">
    <name type="scientific">Micrococcus flavus</name>
    <dbReference type="NCBI Taxonomy" id="384602"/>
    <lineage>
        <taxon>Bacteria</taxon>
        <taxon>Bacillati</taxon>
        <taxon>Actinomycetota</taxon>
        <taxon>Actinomycetes</taxon>
        <taxon>Micrococcales</taxon>
        <taxon>Micrococcaceae</taxon>
        <taxon>Micrococcus</taxon>
    </lineage>
</organism>
<name>A0A4Y8WXA1_9MICC</name>
<reference evidence="9 10" key="1">
    <citation type="submission" date="2020-08" db="EMBL/GenBank/DDBJ databases">
        <title>Sequencing the genomes of 1000 actinobacteria strains.</title>
        <authorList>
            <person name="Klenk H.-P."/>
        </authorList>
    </citation>
    <scope>NUCLEOTIDE SEQUENCE [LARGE SCALE GENOMIC DNA]</scope>
    <source>
        <strain evidence="9 10">DSM 19079</strain>
    </source>
</reference>
<evidence type="ECO:0000256" key="3">
    <source>
        <dbReference type="ARBA" id="ARBA00022692"/>
    </source>
</evidence>
<evidence type="ECO:0000313" key="9">
    <source>
        <dbReference type="EMBL" id="MBB4883774.1"/>
    </source>
</evidence>